<keyword evidence="1" id="KW-0812">Transmembrane</keyword>
<dbReference type="KEGG" id="cbb:CLD_2441"/>
<evidence type="ECO:0000256" key="1">
    <source>
        <dbReference type="SAM" id="Phobius"/>
    </source>
</evidence>
<evidence type="ECO:0000313" key="2">
    <source>
        <dbReference type="EMBL" id="ACA43326.1"/>
    </source>
</evidence>
<gene>
    <name evidence="2" type="ordered locus">CLD_2441</name>
</gene>
<keyword evidence="1" id="KW-1133">Transmembrane helix</keyword>
<dbReference type="EMBL" id="CP000939">
    <property type="protein sequence ID" value="ACA43326.1"/>
    <property type="molecule type" value="Genomic_DNA"/>
</dbReference>
<feature type="transmembrane region" description="Helical" evidence="1">
    <location>
        <begin position="6"/>
        <end position="28"/>
    </location>
</feature>
<dbReference type="AlphaFoldDB" id="B1IGB0"/>
<dbReference type="RefSeq" id="WP_003400284.1">
    <property type="nucleotide sequence ID" value="NC_010516.1"/>
</dbReference>
<evidence type="ECO:0000313" key="3">
    <source>
        <dbReference type="Proteomes" id="UP000008541"/>
    </source>
</evidence>
<reference evidence="2 3" key="1">
    <citation type="journal article" date="2007" name="PLoS ONE">
        <title>Analysis of the neurotoxin complex genes in Clostridium botulinum A1-A4 and B1 strains: BoNT/A3, /Ba4 and /B1 clusters are located within plasmids.</title>
        <authorList>
            <person name="Smith T.J."/>
            <person name="Hill K.K."/>
            <person name="Foley B.T."/>
            <person name="Detter J.C."/>
            <person name="Munk A.C."/>
            <person name="Bruce D.C."/>
            <person name="Doggett N.A."/>
            <person name="Smith L.A."/>
            <person name="Marks J.D."/>
            <person name="Xie G."/>
            <person name="Brettin T.S."/>
        </authorList>
    </citation>
    <scope>NUCLEOTIDE SEQUENCE [LARGE SCALE GENOMIC DNA]</scope>
    <source>
        <strain evidence="3">Okra / Type B1</strain>
    </source>
</reference>
<keyword evidence="1" id="KW-0472">Membrane</keyword>
<accession>B1IGB0</accession>
<dbReference type="Proteomes" id="UP000008541">
    <property type="component" value="Chromosome"/>
</dbReference>
<organism evidence="2 3">
    <name type="scientific">Clostridium botulinum (strain Okra / Type B1)</name>
    <dbReference type="NCBI Taxonomy" id="498213"/>
    <lineage>
        <taxon>Bacteria</taxon>
        <taxon>Bacillati</taxon>
        <taxon>Bacillota</taxon>
        <taxon>Clostridia</taxon>
        <taxon>Eubacteriales</taxon>
        <taxon>Clostridiaceae</taxon>
        <taxon>Clostridium</taxon>
    </lineage>
</organism>
<sequence>MDKIEMIKLALSSSIVGGLIVAFANFIFSKKLKIRESKLKQLDKILDKQFNAYENILNYFESFKSKIEVDPKEVDNFKEFYKGEVLTYPYFFHDKEIYLDVTFKYRKLRNENEKWLDSKLKLKLFEFETYIFNLDKFIKGINDDNYWRAGVVVENDISYYSDEIIQLCYEFYNKNIFSTKIKFKNKEIYYNNDEINKRLRSMCFYKYKDMIKRF</sequence>
<protein>
    <submittedName>
        <fullName evidence="2">Uncharacterized protein</fullName>
    </submittedName>
</protein>
<name>B1IGB0_CLOBK</name>
<dbReference type="HOGENOM" id="CLU_1286947_0_0_9"/>
<proteinExistence type="predicted"/>